<comment type="function">
    <text evidence="9">Part of the Sec protein translocase complex. Interacts with the SecYEG preprotein conducting channel. SecDF uses the proton motive force (PMF) to complete protein translocation after the ATP-dependent function of SecA.</text>
</comment>
<comment type="caution">
    <text evidence="9">Lacks conserved residue(s) required for the propagation of feature annotation.</text>
</comment>
<dbReference type="GO" id="GO:0005886">
    <property type="term" value="C:plasma membrane"/>
    <property type="evidence" value="ECO:0007669"/>
    <property type="project" value="UniProtKB-SubCell"/>
</dbReference>
<comment type="similarity">
    <text evidence="9">Belongs to the SecD/SecF family. SecD subfamily.</text>
</comment>
<keyword evidence="8 9" id="KW-0472">Membrane</keyword>
<dbReference type="NCBIfam" id="TIGR01129">
    <property type="entry name" value="secD"/>
    <property type="match status" value="1"/>
</dbReference>
<accession>A0A1F4VYZ8</accession>
<dbReference type="GO" id="GO:0015450">
    <property type="term" value="F:protein-transporting ATPase activity"/>
    <property type="evidence" value="ECO:0007669"/>
    <property type="project" value="InterPro"/>
</dbReference>
<dbReference type="InterPro" id="IPR005791">
    <property type="entry name" value="SecD"/>
</dbReference>
<keyword evidence="7 9" id="KW-0811">Translocation</keyword>
<evidence type="ECO:0000256" key="2">
    <source>
        <dbReference type="ARBA" id="ARBA00022448"/>
    </source>
</evidence>
<name>A0A1F4VYZ8_UNCKA</name>
<protein>
    <recommendedName>
        <fullName evidence="9">Protein translocase subunit SecD</fullName>
    </recommendedName>
</protein>
<evidence type="ECO:0000256" key="7">
    <source>
        <dbReference type="ARBA" id="ARBA00023010"/>
    </source>
</evidence>
<evidence type="ECO:0000256" key="4">
    <source>
        <dbReference type="ARBA" id="ARBA00022692"/>
    </source>
</evidence>
<dbReference type="InterPro" id="IPR055344">
    <property type="entry name" value="SecD_SecF_C_bact"/>
</dbReference>
<dbReference type="Gene3D" id="1.20.1640.10">
    <property type="entry name" value="Multidrug efflux transporter AcrB transmembrane domain"/>
    <property type="match status" value="1"/>
</dbReference>
<dbReference type="Pfam" id="PF21760">
    <property type="entry name" value="SecD_1st"/>
    <property type="match status" value="1"/>
</dbReference>
<reference evidence="13 14" key="1">
    <citation type="journal article" date="2016" name="Nat. Commun.">
        <title>Thousands of microbial genomes shed light on interconnected biogeochemical processes in an aquifer system.</title>
        <authorList>
            <person name="Anantharaman K."/>
            <person name="Brown C.T."/>
            <person name="Hug L.A."/>
            <person name="Sharon I."/>
            <person name="Castelle C.J."/>
            <person name="Probst A.J."/>
            <person name="Thomas B.C."/>
            <person name="Singh A."/>
            <person name="Wilkins M.J."/>
            <person name="Karaoz U."/>
            <person name="Brodie E.L."/>
            <person name="Williams K.H."/>
            <person name="Hubbard S.S."/>
            <person name="Banfield J.F."/>
        </authorList>
    </citation>
    <scope>NUCLEOTIDE SEQUENCE [LARGE SCALE GENOMIC DNA]</scope>
</reference>
<evidence type="ECO:0000313" key="14">
    <source>
        <dbReference type="Proteomes" id="UP000176614"/>
    </source>
</evidence>
<keyword evidence="5 9" id="KW-0653">Protein transport</keyword>
<evidence type="ECO:0000256" key="8">
    <source>
        <dbReference type="ARBA" id="ARBA00023136"/>
    </source>
</evidence>
<organism evidence="13 14">
    <name type="scientific">candidate division WWE3 bacterium RIFOXYA2_FULL_46_9</name>
    <dbReference type="NCBI Taxonomy" id="1802636"/>
    <lineage>
        <taxon>Bacteria</taxon>
        <taxon>Katanobacteria</taxon>
    </lineage>
</organism>
<comment type="caution">
    <text evidence="13">The sequence shown here is derived from an EMBL/GenBank/DDBJ whole genome shotgun (WGS) entry which is preliminary data.</text>
</comment>
<dbReference type="Pfam" id="PF02355">
    <property type="entry name" value="SecD_SecF_C"/>
    <property type="match status" value="1"/>
</dbReference>
<dbReference type="InterPro" id="IPR022813">
    <property type="entry name" value="SecD/SecF_arch_bac"/>
</dbReference>
<dbReference type="GO" id="GO:0065002">
    <property type="term" value="P:intracellular protein transmembrane transport"/>
    <property type="evidence" value="ECO:0007669"/>
    <property type="project" value="UniProtKB-UniRule"/>
</dbReference>
<evidence type="ECO:0000259" key="11">
    <source>
        <dbReference type="Pfam" id="PF21760"/>
    </source>
</evidence>
<dbReference type="Gene3D" id="3.30.1360.200">
    <property type="match status" value="1"/>
</dbReference>
<keyword evidence="2 9" id="KW-0813">Transport</keyword>
<feature type="transmembrane region" description="Helical" evidence="9">
    <location>
        <begin position="286"/>
        <end position="303"/>
    </location>
</feature>
<dbReference type="Proteomes" id="UP000176614">
    <property type="component" value="Unassembled WGS sequence"/>
</dbReference>
<dbReference type="InterPro" id="IPR048634">
    <property type="entry name" value="SecD_SecF_C"/>
</dbReference>
<keyword evidence="3 9" id="KW-1003">Cell membrane</keyword>
<comment type="subcellular location">
    <subcellularLocation>
        <location evidence="1 9">Cell membrane</location>
        <topology evidence="1 9">Multi-pass membrane protein</topology>
    </subcellularLocation>
</comment>
<evidence type="ECO:0000313" key="13">
    <source>
        <dbReference type="EMBL" id="OGC62305.1"/>
    </source>
</evidence>
<dbReference type="PANTHER" id="PTHR30081:SF1">
    <property type="entry name" value="PROTEIN TRANSLOCASE SUBUNIT SECD"/>
    <property type="match status" value="1"/>
</dbReference>
<feature type="domain" description="Protein translocase subunit SecDF P1" evidence="11">
    <location>
        <begin position="76"/>
        <end position="136"/>
    </location>
</feature>
<evidence type="ECO:0000256" key="6">
    <source>
        <dbReference type="ARBA" id="ARBA00022989"/>
    </source>
</evidence>
<evidence type="ECO:0000259" key="12">
    <source>
        <dbReference type="Pfam" id="PF22599"/>
    </source>
</evidence>
<feature type="domain" description="Protein export membrane protein SecD/SecF C-terminal" evidence="10">
    <location>
        <begin position="267"/>
        <end position="433"/>
    </location>
</feature>
<dbReference type="EMBL" id="MEVT01000022">
    <property type="protein sequence ID" value="OGC62305.1"/>
    <property type="molecule type" value="Genomic_DNA"/>
</dbReference>
<evidence type="ECO:0000259" key="10">
    <source>
        <dbReference type="Pfam" id="PF02355"/>
    </source>
</evidence>
<keyword evidence="4 9" id="KW-0812">Transmembrane</keyword>
<gene>
    <name evidence="9" type="primary">secD</name>
    <name evidence="13" type="ORF">A2264_03330</name>
</gene>
<keyword evidence="6 9" id="KW-1133">Transmembrane helix</keyword>
<dbReference type="InterPro" id="IPR001036">
    <property type="entry name" value="Acrflvin-R"/>
</dbReference>
<dbReference type="Gene3D" id="3.30.70.3400">
    <property type="match status" value="1"/>
</dbReference>
<dbReference type="GO" id="GO:0043952">
    <property type="term" value="P:protein transport by the Sec complex"/>
    <property type="evidence" value="ECO:0007669"/>
    <property type="project" value="UniProtKB-UniRule"/>
</dbReference>
<proteinExistence type="inferred from homology"/>
<dbReference type="PRINTS" id="PR00702">
    <property type="entry name" value="ACRIFLAVINRP"/>
</dbReference>
<dbReference type="PANTHER" id="PTHR30081">
    <property type="entry name" value="PROTEIN-EXPORT MEMBRANE PROTEIN SEC"/>
    <property type="match status" value="1"/>
</dbReference>
<feature type="domain" description="SecDF P1 head subdomain" evidence="12">
    <location>
        <begin position="166"/>
        <end position="264"/>
    </location>
</feature>
<feature type="transmembrane region" description="Helical" evidence="9">
    <location>
        <begin position="410"/>
        <end position="433"/>
    </location>
</feature>
<evidence type="ECO:0000256" key="3">
    <source>
        <dbReference type="ARBA" id="ARBA00022475"/>
    </source>
</evidence>
<evidence type="ECO:0000256" key="9">
    <source>
        <dbReference type="HAMAP-Rule" id="MF_01463"/>
    </source>
</evidence>
<dbReference type="SUPFAM" id="SSF82866">
    <property type="entry name" value="Multidrug efflux transporter AcrB transmembrane domain"/>
    <property type="match status" value="1"/>
</dbReference>
<dbReference type="InterPro" id="IPR054384">
    <property type="entry name" value="SecDF_P1_head"/>
</dbReference>
<dbReference type="Pfam" id="PF22599">
    <property type="entry name" value="SecDF_P1_head"/>
    <property type="match status" value="1"/>
</dbReference>
<evidence type="ECO:0000256" key="1">
    <source>
        <dbReference type="ARBA" id="ARBA00004651"/>
    </source>
</evidence>
<dbReference type="GO" id="GO:0006605">
    <property type="term" value="P:protein targeting"/>
    <property type="evidence" value="ECO:0007669"/>
    <property type="project" value="UniProtKB-UniRule"/>
</dbReference>
<dbReference type="HAMAP" id="MF_01463_B">
    <property type="entry name" value="SecD_B"/>
    <property type="match status" value="1"/>
</dbReference>
<sequence>MTVLSILVVLPRIPISINNKWLKLDTSVGGYFINLGKWQLDLRDIKKGLDLEGGIKVVLRADMSKIADDEKSGALESAKEVIDRRVNLLGVTEPFVATSKVGDEYRIIVEIPGIDNVSEAINLIGQTAQLKFKTLKKDLEWTQDKYLQYVSSPDSWEDSGVTGADMKGADVVVAQGGDISQQGKPQIQLKFTNEGRTKFSELAKTNIGKPIALYLDEDSFPISAPTVSEDLATGLISDPVISGNFTFESAKTLAIQLRSGALPIPVEVLEQKTVGATLGGESIQKSFLAGVVGLILVFAFLVLRYRFLGILSGISLIIYSFIVLAIFKIIPVVLTLPGIAGFILSIGMATDACILIFERTREEIRWGKPRNLAIKLGFERAWNSIKDSNVSSLITSFILFQFGSGSVRGFALTLAIGIFVSLFTSIFVVKTFIEATNFGQLRRPKHE</sequence>
<comment type="subunit">
    <text evidence="9">Forms a complex with SecF. Part of the essential Sec protein translocation apparatus which comprises SecA, SecYEG and auxiliary proteins SecDF. Other proteins may also be involved.</text>
</comment>
<dbReference type="AlphaFoldDB" id="A0A1F4VYZ8"/>
<feature type="transmembrane region" description="Helical" evidence="9">
    <location>
        <begin position="310"/>
        <end position="330"/>
    </location>
</feature>
<dbReference type="InterPro" id="IPR048631">
    <property type="entry name" value="SecD_1st"/>
</dbReference>
<dbReference type="NCBIfam" id="TIGR00916">
    <property type="entry name" value="2A0604s01"/>
    <property type="match status" value="1"/>
</dbReference>
<evidence type="ECO:0000256" key="5">
    <source>
        <dbReference type="ARBA" id="ARBA00022927"/>
    </source>
</evidence>
<feature type="transmembrane region" description="Helical" evidence="9">
    <location>
        <begin position="336"/>
        <end position="357"/>
    </location>
</feature>